<keyword evidence="7" id="KW-0699">rRNA-binding</keyword>
<dbReference type="InterPro" id="IPR002363">
    <property type="entry name" value="Ribosomal_uL10_CS_bac"/>
</dbReference>
<comment type="function">
    <text evidence="1 7">Forms part of the ribosomal stalk, playing a central role in the interaction of the ribosome with GTP-bound translation factors.</text>
</comment>
<dbReference type="AlphaFoldDB" id="D3FET0"/>
<dbReference type="InterPro" id="IPR043141">
    <property type="entry name" value="Ribosomal_uL10-like_sf"/>
</dbReference>
<evidence type="ECO:0000313" key="10">
    <source>
        <dbReference type="Proteomes" id="UP000008229"/>
    </source>
</evidence>
<evidence type="ECO:0000256" key="4">
    <source>
        <dbReference type="ARBA" id="ARBA00023274"/>
    </source>
</evidence>
<reference evidence="10" key="2">
    <citation type="submission" date="2010-01" db="EMBL/GenBank/DDBJ databases">
        <title>The complete genome of Conexibacter woesei DSM 14684.</title>
        <authorList>
            <consortium name="US DOE Joint Genome Institute (JGI-PGF)"/>
            <person name="Lucas S."/>
            <person name="Copeland A."/>
            <person name="Lapidus A."/>
            <person name="Glavina del Rio T."/>
            <person name="Dalin E."/>
            <person name="Tice H."/>
            <person name="Bruce D."/>
            <person name="Goodwin L."/>
            <person name="Pitluck S."/>
            <person name="Kyrpides N."/>
            <person name="Mavromatis K."/>
            <person name="Ivanova N."/>
            <person name="Mikhailova N."/>
            <person name="Chertkov O."/>
            <person name="Brettin T."/>
            <person name="Detter J.C."/>
            <person name="Han C."/>
            <person name="Larimer F."/>
            <person name="Land M."/>
            <person name="Hauser L."/>
            <person name="Markowitz V."/>
            <person name="Cheng J.-F."/>
            <person name="Hugenholtz P."/>
            <person name="Woyke T."/>
            <person name="Wu D."/>
            <person name="Pukall R."/>
            <person name="Steenblock K."/>
            <person name="Schneider S."/>
            <person name="Klenk H.-P."/>
            <person name="Eisen J.A."/>
        </authorList>
    </citation>
    <scope>NUCLEOTIDE SEQUENCE [LARGE SCALE GENOMIC DNA]</scope>
    <source>
        <strain evidence="10">DSM 14684 / CIP 108061 / JCM 11494 / NBRC 100937 / ID131577</strain>
    </source>
</reference>
<keyword evidence="4 7" id="KW-0687">Ribonucleoprotein</keyword>
<evidence type="ECO:0000256" key="6">
    <source>
        <dbReference type="ARBA" id="ARBA00035202"/>
    </source>
</evidence>
<keyword evidence="7" id="KW-0694">RNA-binding</keyword>
<dbReference type="GO" id="GO:0003735">
    <property type="term" value="F:structural constituent of ribosome"/>
    <property type="evidence" value="ECO:0007669"/>
    <property type="project" value="InterPro"/>
</dbReference>
<feature type="region of interest" description="Disordered" evidence="8">
    <location>
        <begin position="176"/>
        <end position="256"/>
    </location>
</feature>
<reference evidence="9 10" key="1">
    <citation type="journal article" date="2010" name="Stand. Genomic Sci.">
        <title>Complete genome sequence of Conexibacter woesei type strain (ID131577).</title>
        <authorList>
            <person name="Pukall R."/>
            <person name="Lapidus A."/>
            <person name="Glavina Del Rio T."/>
            <person name="Copeland A."/>
            <person name="Tice H."/>
            <person name="Cheng J.-F."/>
            <person name="Lucas S."/>
            <person name="Chen F."/>
            <person name="Nolan M."/>
            <person name="Bruce D."/>
            <person name="Goodwin L."/>
            <person name="Pitluck S."/>
            <person name="Mavromatis K."/>
            <person name="Ivanova N."/>
            <person name="Ovchinnikova G."/>
            <person name="Pati A."/>
            <person name="Chen A."/>
            <person name="Palaniappan K."/>
            <person name="Land M."/>
            <person name="Hauser L."/>
            <person name="Chang Y.-J."/>
            <person name="Jeffries C.D."/>
            <person name="Chain P."/>
            <person name="Meincke L."/>
            <person name="Sims D."/>
            <person name="Brettin T."/>
            <person name="Detter J.C."/>
            <person name="Rohde M."/>
            <person name="Goeker M."/>
            <person name="Bristow J."/>
            <person name="Eisen J.A."/>
            <person name="Markowitz V."/>
            <person name="Kyrpides N.C."/>
            <person name="Klenk H.-P."/>
            <person name="Hugenholtz P."/>
        </authorList>
    </citation>
    <scope>NUCLEOTIDE SEQUENCE [LARGE SCALE GENOMIC DNA]</scope>
    <source>
        <strain evidence="10">DSM 14684 / CIP 108061 / JCM 11494 / NBRC 100937 / ID131577</strain>
    </source>
</reference>
<dbReference type="eggNOG" id="COG0244">
    <property type="taxonomic scope" value="Bacteria"/>
</dbReference>
<name>D3FET0_CONWI</name>
<evidence type="ECO:0000256" key="5">
    <source>
        <dbReference type="ARBA" id="ARBA00026025"/>
    </source>
</evidence>
<dbReference type="EMBL" id="CP001854">
    <property type="protein sequence ID" value="ADB49754.1"/>
    <property type="molecule type" value="Genomic_DNA"/>
</dbReference>
<dbReference type="GO" id="GO:0015934">
    <property type="term" value="C:large ribosomal subunit"/>
    <property type="evidence" value="ECO:0007669"/>
    <property type="project" value="InterPro"/>
</dbReference>
<evidence type="ECO:0000256" key="1">
    <source>
        <dbReference type="ARBA" id="ARBA00002633"/>
    </source>
</evidence>
<evidence type="ECO:0000256" key="2">
    <source>
        <dbReference type="ARBA" id="ARBA00008889"/>
    </source>
</evidence>
<comment type="subunit">
    <text evidence="5 7">Part of the ribosomal stalk of the 50S ribosomal subunit. The N-terminus interacts with L11 and the large rRNA to form the base of the stalk. The C-terminus forms an elongated spine to which L12 dimers bind in a sequential fashion forming a multimeric L10(L12)X complex.</text>
</comment>
<dbReference type="SUPFAM" id="SSF160369">
    <property type="entry name" value="Ribosomal protein L10-like"/>
    <property type="match status" value="1"/>
</dbReference>
<accession>D3FET0</accession>
<dbReference type="Pfam" id="PF00466">
    <property type="entry name" value="Ribosomal_L10"/>
    <property type="match status" value="1"/>
</dbReference>
<keyword evidence="10" id="KW-1185">Reference proteome</keyword>
<dbReference type="RefSeq" id="WP_012932805.1">
    <property type="nucleotide sequence ID" value="NC_013739.1"/>
</dbReference>
<proteinExistence type="inferred from homology"/>
<dbReference type="Gene3D" id="3.30.70.1730">
    <property type="match status" value="1"/>
</dbReference>
<evidence type="ECO:0000313" key="9">
    <source>
        <dbReference type="EMBL" id="ADB49754.1"/>
    </source>
</evidence>
<dbReference type="NCBIfam" id="NF000955">
    <property type="entry name" value="PRK00099.1-1"/>
    <property type="match status" value="1"/>
</dbReference>
<feature type="compositionally biased region" description="Low complexity" evidence="8">
    <location>
        <begin position="176"/>
        <end position="236"/>
    </location>
</feature>
<evidence type="ECO:0000256" key="8">
    <source>
        <dbReference type="SAM" id="MobiDB-lite"/>
    </source>
</evidence>
<dbReference type="STRING" id="469383.Cwoe_1325"/>
<dbReference type="InterPro" id="IPR001790">
    <property type="entry name" value="Ribosomal_uL10"/>
</dbReference>
<protein>
    <recommendedName>
        <fullName evidence="6 7">Large ribosomal subunit protein uL10</fullName>
    </recommendedName>
</protein>
<dbReference type="Proteomes" id="UP000008229">
    <property type="component" value="Chromosome"/>
</dbReference>
<dbReference type="CDD" id="cd05797">
    <property type="entry name" value="Ribosomal_L10"/>
    <property type="match status" value="1"/>
</dbReference>
<dbReference type="PANTHER" id="PTHR11560">
    <property type="entry name" value="39S RIBOSOMAL PROTEIN L10, MITOCHONDRIAL"/>
    <property type="match status" value="1"/>
</dbReference>
<dbReference type="HAMAP" id="MF_00362">
    <property type="entry name" value="Ribosomal_uL10"/>
    <property type="match status" value="1"/>
</dbReference>
<dbReference type="KEGG" id="cwo:Cwoe_1325"/>
<dbReference type="Gene3D" id="6.10.250.290">
    <property type="match status" value="1"/>
</dbReference>
<comment type="similarity">
    <text evidence="2 7">Belongs to the universal ribosomal protein uL10 family.</text>
</comment>
<dbReference type="GO" id="GO:0006412">
    <property type="term" value="P:translation"/>
    <property type="evidence" value="ECO:0007669"/>
    <property type="project" value="UniProtKB-UniRule"/>
</dbReference>
<dbReference type="PROSITE" id="PS01109">
    <property type="entry name" value="RIBOSOMAL_L10"/>
    <property type="match status" value="1"/>
</dbReference>
<organism evidence="9 10">
    <name type="scientific">Conexibacter woesei (strain DSM 14684 / CCUG 47730 / CIP 108061 / JCM 11494 / NBRC 100937 / ID131577)</name>
    <dbReference type="NCBI Taxonomy" id="469383"/>
    <lineage>
        <taxon>Bacteria</taxon>
        <taxon>Bacillati</taxon>
        <taxon>Actinomycetota</taxon>
        <taxon>Thermoleophilia</taxon>
        <taxon>Solirubrobacterales</taxon>
        <taxon>Conexibacteraceae</taxon>
        <taxon>Conexibacter</taxon>
    </lineage>
</organism>
<dbReference type="GO" id="GO:0070180">
    <property type="term" value="F:large ribosomal subunit rRNA binding"/>
    <property type="evidence" value="ECO:0007669"/>
    <property type="project" value="UniProtKB-UniRule"/>
</dbReference>
<evidence type="ECO:0000256" key="7">
    <source>
        <dbReference type="HAMAP-Rule" id="MF_00362"/>
    </source>
</evidence>
<dbReference type="HOGENOM" id="CLU_092227_1_0_11"/>
<evidence type="ECO:0000256" key="3">
    <source>
        <dbReference type="ARBA" id="ARBA00022980"/>
    </source>
</evidence>
<dbReference type="InterPro" id="IPR022973">
    <property type="entry name" value="Ribosomal_uL10_bac"/>
</dbReference>
<gene>
    <name evidence="7" type="primary">rplJ</name>
    <name evidence="9" type="ordered locus">Cwoe_1325</name>
</gene>
<keyword evidence="3 7" id="KW-0689">Ribosomal protein</keyword>
<sequence>MNRDEKAAVIDRIAGELEASQAVFAVDYRGITVSQVADLRSKLRESDTTLAVVKNSLTERAADKAGADALKAILTGPTALAFVRGDAAAAAKALSDAQRATQVLEFKGGLMDGKAVTPDEIRAISKLPSREVLYGQLVGVVAAPLNGLARGLNALIAGVAIQLQAIADQGLVGGNAPAPAAEAEAPAAEAEAPAAEAEAPAAEAEAPAAEAAEAAPAAEETAPAAAEATDTDSTPTTDDKTDDAAEADGASDAKED</sequence>
<dbReference type="OrthoDB" id="3186107at2"/>
<dbReference type="InterPro" id="IPR047865">
    <property type="entry name" value="Ribosomal_uL10_bac_type"/>
</dbReference>